<dbReference type="RefSeq" id="WP_188684585.1">
    <property type="nucleotide sequence ID" value="NZ_BMKX01000002.1"/>
</dbReference>
<keyword evidence="2" id="KW-1185">Reference proteome</keyword>
<dbReference type="EMBL" id="BMKX01000002">
    <property type="protein sequence ID" value="GGJ55871.1"/>
    <property type="molecule type" value="Genomic_DNA"/>
</dbReference>
<evidence type="ECO:0000313" key="1">
    <source>
        <dbReference type="EMBL" id="GGJ55871.1"/>
    </source>
</evidence>
<name>A0ABQ2DF63_9MICC</name>
<sequence>MSEKIEAVRQALQDLMNEGAKGPLLLTGWVACVNVVMENGATIVLKASPSEQPRALDYGLLALVHESETSQIRGQSSIRDLYPEED</sequence>
<organism evidence="1 2">
    <name type="scientific">Glutamicibacter ardleyensis</name>
    <dbReference type="NCBI Taxonomy" id="225894"/>
    <lineage>
        <taxon>Bacteria</taxon>
        <taxon>Bacillati</taxon>
        <taxon>Actinomycetota</taxon>
        <taxon>Actinomycetes</taxon>
        <taxon>Micrococcales</taxon>
        <taxon>Micrococcaceae</taxon>
        <taxon>Glutamicibacter</taxon>
    </lineage>
</organism>
<dbReference type="Proteomes" id="UP000606115">
    <property type="component" value="Unassembled WGS sequence"/>
</dbReference>
<dbReference type="GeneID" id="303303720"/>
<proteinExistence type="predicted"/>
<protein>
    <submittedName>
        <fullName evidence="1">Uncharacterized protein</fullName>
    </submittedName>
</protein>
<dbReference type="PROSITE" id="PS51257">
    <property type="entry name" value="PROKAR_LIPOPROTEIN"/>
    <property type="match status" value="1"/>
</dbReference>
<reference evidence="2" key="1">
    <citation type="journal article" date="2019" name="Int. J. Syst. Evol. Microbiol.">
        <title>The Global Catalogue of Microorganisms (GCM) 10K type strain sequencing project: providing services to taxonomists for standard genome sequencing and annotation.</title>
        <authorList>
            <consortium name="The Broad Institute Genomics Platform"/>
            <consortium name="The Broad Institute Genome Sequencing Center for Infectious Disease"/>
            <person name="Wu L."/>
            <person name="Ma J."/>
        </authorList>
    </citation>
    <scope>NUCLEOTIDE SEQUENCE [LARGE SCALE GENOMIC DNA]</scope>
    <source>
        <strain evidence="2">CGMCC 1.3685</strain>
    </source>
</reference>
<evidence type="ECO:0000313" key="2">
    <source>
        <dbReference type="Proteomes" id="UP000606115"/>
    </source>
</evidence>
<comment type="caution">
    <text evidence="1">The sequence shown here is derived from an EMBL/GenBank/DDBJ whole genome shotgun (WGS) entry which is preliminary data.</text>
</comment>
<gene>
    <name evidence="1" type="ORF">GCM10007173_13400</name>
</gene>
<accession>A0ABQ2DF63</accession>